<comment type="caution">
    <text evidence="1">The sequence shown here is derived from an EMBL/GenBank/DDBJ whole genome shotgun (WGS) entry which is preliminary data.</text>
</comment>
<feature type="non-terminal residue" evidence="1">
    <location>
        <position position="1"/>
    </location>
</feature>
<proteinExistence type="predicted"/>
<reference evidence="1" key="1">
    <citation type="journal article" date="2014" name="Front. Microbiol.">
        <title>High frequency of phylogenetically diverse reductive dehalogenase-homologous genes in deep subseafloor sedimentary metagenomes.</title>
        <authorList>
            <person name="Kawai M."/>
            <person name="Futagami T."/>
            <person name="Toyoda A."/>
            <person name="Takaki Y."/>
            <person name="Nishi S."/>
            <person name="Hori S."/>
            <person name="Arai W."/>
            <person name="Tsubouchi T."/>
            <person name="Morono Y."/>
            <person name="Uchiyama I."/>
            <person name="Ito T."/>
            <person name="Fujiyama A."/>
            <person name="Inagaki F."/>
            <person name="Takami H."/>
        </authorList>
    </citation>
    <scope>NUCLEOTIDE SEQUENCE</scope>
    <source>
        <strain evidence="1">Expedition CK06-06</strain>
    </source>
</reference>
<organism evidence="1">
    <name type="scientific">marine sediment metagenome</name>
    <dbReference type="NCBI Taxonomy" id="412755"/>
    <lineage>
        <taxon>unclassified sequences</taxon>
        <taxon>metagenomes</taxon>
        <taxon>ecological metagenomes</taxon>
    </lineage>
</organism>
<gene>
    <name evidence="1" type="ORF">S01H4_45265</name>
</gene>
<feature type="non-terminal residue" evidence="1">
    <location>
        <position position="282"/>
    </location>
</feature>
<evidence type="ECO:0000313" key="1">
    <source>
        <dbReference type="EMBL" id="GAG97787.1"/>
    </source>
</evidence>
<accession>X1CXX3</accession>
<dbReference type="EMBL" id="BART01025185">
    <property type="protein sequence ID" value="GAG97787.1"/>
    <property type="molecule type" value="Genomic_DNA"/>
</dbReference>
<protein>
    <submittedName>
        <fullName evidence="1">Uncharacterized protein</fullName>
    </submittedName>
</protein>
<dbReference type="AlphaFoldDB" id="X1CXX3"/>
<name>X1CXX3_9ZZZZ</name>
<sequence>KQYPEIPEDFKDDLMQGREKLYHLSLNNYSKRIPERLTDLLYHLYKKSVLIQNFTPLLDFLNFVCSRVEDSKFTKVDIIRKEFLSNLDYTEEKKNSLIKIFEFLDSKSSLYSTFASNNLPSPREQFNLFMLFTKYYLAKGLEVLEAGDLLLLPGIFKNTLNTYNKNTKKAIDAKAINRIVEFLKKFSIVNNIEENYMFFQKIFQRSVSDINYWLLNTFLTSLNEGLSEIISEENKNISENPKNDLFEFNIVVDHICRMLYVLIEKIFIRNTPEEASENFFDP</sequence>